<gene>
    <name evidence="2" type="ORF">FHS18_003757</name>
</gene>
<evidence type="ECO:0000256" key="1">
    <source>
        <dbReference type="SAM" id="Coils"/>
    </source>
</evidence>
<name>A0A7W5FP53_9BACL</name>
<dbReference type="InterPro" id="IPR014756">
    <property type="entry name" value="Ig_E-set"/>
</dbReference>
<dbReference type="RefSeq" id="WP_183601553.1">
    <property type="nucleotide sequence ID" value="NZ_JACHXK010000008.1"/>
</dbReference>
<evidence type="ECO:0000313" key="3">
    <source>
        <dbReference type="Proteomes" id="UP000570361"/>
    </source>
</evidence>
<keyword evidence="3" id="KW-1185">Reference proteome</keyword>
<organism evidence="2 3">
    <name type="scientific">Paenibacillus phyllosphaerae</name>
    <dbReference type="NCBI Taxonomy" id="274593"/>
    <lineage>
        <taxon>Bacteria</taxon>
        <taxon>Bacillati</taxon>
        <taxon>Bacillota</taxon>
        <taxon>Bacilli</taxon>
        <taxon>Bacillales</taxon>
        <taxon>Paenibacillaceae</taxon>
        <taxon>Paenibacillus</taxon>
    </lineage>
</organism>
<proteinExistence type="predicted"/>
<dbReference type="SUPFAM" id="SSF81296">
    <property type="entry name" value="E set domains"/>
    <property type="match status" value="2"/>
</dbReference>
<reference evidence="2 3" key="1">
    <citation type="submission" date="2020-08" db="EMBL/GenBank/DDBJ databases">
        <title>Genomic Encyclopedia of Type Strains, Phase III (KMG-III): the genomes of soil and plant-associated and newly described type strains.</title>
        <authorList>
            <person name="Whitman W."/>
        </authorList>
    </citation>
    <scope>NUCLEOTIDE SEQUENCE [LARGE SCALE GENOMIC DNA]</scope>
    <source>
        <strain evidence="2 3">CECT 5862</strain>
    </source>
</reference>
<accession>A0A7W5FP53</accession>
<keyword evidence="1" id="KW-0175">Coiled coil</keyword>
<protein>
    <recommendedName>
        <fullName evidence="4">Bacterial Ig-like domain-containing protein</fullName>
    </recommendedName>
</protein>
<dbReference type="Gene3D" id="2.60.40.10">
    <property type="entry name" value="Immunoglobulins"/>
    <property type="match status" value="2"/>
</dbReference>
<dbReference type="Pfam" id="PF17957">
    <property type="entry name" value="Big_7"/>
    <property type="match status" value="2"/>
</dbReference>
<dbReference type="EMBL" id="JACHXK010000008">
    <property type="protein sequence ID" value="MBB3111689.1"/>
    <property type="molecule type" value="Genomic_DNA"/>
</dbReference>
<evidence type="ECO:0008006" key="4">
    <source>
        <dbReference type="Google" id="ProtNLM"/>
    </source>
</evidence>
<dbReference type="Proteomes" id="UP000570361">
    <property type="component" value="Unassembled WGS sequence"/>
</dbReference>
<sequence length="892" mass="95106">MSSNQEPMIKLQPGGTAPILSYNVPEPTAYSGRNFIDIQFPDSYFTPSTVASANAFSSQASGGEASLTAPADENASKSLSALASIPADERVSPSLAKLTEEEVLRMEASGKKLNLYKSMTGALTYNFVDNIVGDEQPFAAGTPSLAAGRLAGLAAQQPIDEPIPTLRPIDDGTGGGDLPDPVVVSVYISSPAANGTINGAHTGAVFNVYGNASVDSGDAAITKVLVQIGSGSFQTAQLGGDGSWSLDNVTITTAGQVAITAKAYAGTKISTHKITVNVTIAAAPDVTLPSLAITAPAPGQFFSANGAATANVTIEGTASDDRALGKVEISLDNGAFIAAESSNNYVNWRKTISVAPGNHTLTVKCTDAAGNVTTKSQTLAVDASPPSLAITAPLNNAQIAGTNSKGAVIEVTGTASDEGGIKLVEVSLNLNPVFIRASEKAPGDWSSWKATLSVTEPGIHIVTARCTDAAGNSIEKTVSVNVTILPEVSSRLKRIILVESYRMSSFLGNYGAGRTIKTFSLLPGEKTKISIRSYTQNEQTAKNASTILDSVTDEIADEFEKSMGNEQTDQKNYKESFEYKVSAEAGASWGWGSASVSASASGGTNAAREQFARNISNSTQKHVARASARRDVQINTNYEEKTTSGEESALIREIENINVGRSLNFVFRQMNQEFITLLHLVDMRIGFFKVDMVNGVEKHTYKEVTLPQLDALLAEIILPEKRTEVRNSIINQLTNIFDYQDKHHRFVEDTPFKDENGNVIPLSNYLRVKKDYVSTYNDEASGTKISVPGIILAANRHVLRTEGVIVEALLGQGEALDNYSRNLQTETVREKSLKNNMLETEIRMKQMALEILESRDELAAKLYSIINPSTTEATTEEAAETTTTLTNNGVLI</sequence>
<dbReference type="AlphaFoldDB" id="A0A7W5FP53"/>
<dbReference type="InterPro" id="IPR013783">
    <property type="entry name" value="Ig-like_fold"/>
</dbReference>
<comment type="caution">
    <text evidence="2">The sequence shown here is derived from an EMBL/GenBank/DDBJ whole genome shotgun (WGS) entry which is preliminary data.</text>
</comment>
<evidence type="ECO:0000313" key="2">
    <source>
        <dbReference type="EMBL" id="MBB3111689.1"/>
    </source>
</evidence>
<feature type="coiled-coil region" evidence="1">
    <location>
        <begin position="816"/>
        <end position="855"/>
    </location>
</feature>